<feature type="region of interest" description="Disordered" evidence="3">
    <location>
        <begin position="136"/>
        <end position="200"/>
    </location>
</feature>
<evidence type="ECO:0000256" key="2">
    <source>
        <dbReference type="ARBA" id="ARBA00022552"/>
    </source>
</evidence>
<protein>
    <recommendedName>
        <fullName evidence="6">Pre-rRNA-processing protein TSR2 homolog</fullName>
    </recommendedName>
</protein>
<keyword evidence="5" id="KW-1185">Reference proteome</keyword>
<proteinExistence type="inferred from homology"/>
<evidence type="ECO:0000256" key="1">
    <source>
        <dbReference type="ARBA" id="ARBA00006524"/>
    </source>
</evidence>
<dbReference type="PANTHER" id="PTHR21250">
    <property type="entry name" value="PRE-RRNA-PROCESSING PROTEIN TSR2 HOMOLOG"/>
    <property type="match status" value="1"/>
</dbReference>
<dbReference type="AlphaFoldDB" id="A0AAV2ECY4"/>
<organism evidence="4 5">
    <name type="scientific">Linum trigynum</name>
    <dbReference type="NCBI Taxonomy" id="586398"/>
    <lineage>
        <taxon>Eukaryota</taxon>
        <taxon>Viridiplantae</taxon>
        <taxon>Streptophyta</taxon>
        <taxon>Embryophyta</taxon>
        <taxon>Tracheophyta</taxon>
        <taxon>Spermatophyta</taxon>
        <taxon>Magnoliopsida</taxon>
        <taxon>eudicotyledons</taxon>
        <taxon>Gunneridae</taxon>
        <taxon>Pentapetalae</taxon>
        <taxon>rosids</taxon>
        <taxon>fabids</taxon>
        <taxon>Malpighiales</taxon>
        <taxon>Linaceae</taxon>
        <taxon>Linum</taxon>
    </lineage>
</organism>
<dbReference type="EMBL" id="OZ034817">
    <property type="protein sequence ID" value="CAL1383808.1"/>
    <property type="molecule type" value="Genomic_DNA"/>
</dbReference>
<reference evidence="4 5" key="1">
    <citation type="submission" date="2024-04" db="EMBL/GenBank/DDBJ databases">
        <authorList>
            <person name="Fracassetti M."/>
        </authorList>
    </citation>
    <scope>NUCLEOTIDE SEQUENCE [LARGE SCALE GENOMIC DNA]</scope>
</reference>
<sequence>MDEGGDPRNANGAAANHLMVLKEGIYLILSRWAVLLFAVDNESGGHGSRQLADQLASDVYSWFTKQRKANEPLYIDDLENILDETMSDHLNIDMNDDGVEIEKVAEKMMIMHEECMEGNYSSVEKLRRAAAEPCRTSSRQYIIRQDDDHDDDEDDASSGSGGDDNMMMVDSAVVPRTIDDADDDGWTVVSSNRRSGRRNR</sequence>
<evidence type="ECO:0000313" key="5">
    <source>
        <dbReference type="Proteomes" id="UP001497516"/>
    </source>
</evidence>
<evidence type="ECO:0000313" key="4">
    <source>
        <dbReference type="EMBL" id="CAL1383808.1"/>
    </source>
</evidence>
<dbReference type="Proteomes" id="UP001497516">
    <property type="component" value="Chromosome 4"/>
</dbReference>
<keyword evidence="2" id="KW-0698">rRNA processing</keyword>
<comment type="similarity">
    <text evidence="1">Belongs to the TSR2 family.</text>
</comment>
<dbReference type="Pfam" id="PF10273">
    <property type="entry name" value="WGG"/>
    <property type="match status" value="1"/>
</dbReference>
<evidence type="ECO:0000256" key="3">
    <source>
        <dbReference type="SAM" id="MobiDB-lite"/>
    </source>
</evidence>
<gene>
    <name evidence="4" type="ORF">LTRI10_LOCUS25054</name>
</gene>
<dbReference type="InterPro" id="IPR019398">
    <property type="entry name" value="Pre-rRNA_process_TSR2"/>
</dbReference>
<evidence type="ECO:0008006" key="6">
    <source>
        <dbReference type="Google" id="ProtNLM"/>
    </source>
</evidence>
<name>A0AAV2ECY4_9ROSI</name>
<accession>A0AAV2ECY4</accession>
<dbReference type="GO" id="GO:0006364">
    <property type="term" value="P:rRNA processing"/>
    <property type="evidence" value="ECO:0007669"/>
    <property type="project" value="UniProtKB-KW"/>
</dbReference>